<sequence>MSAPQPGPRPGPRHHSRQIQIPSSNPPVSSSKASTTSFSAYSLSKETPKYYSGRRQSSLYPPKAPRGEDIPKSHNMSCLVRPDSCDCDDFWKISRLNIPSDRQCVALHSKNTSVQMVFAQQPKNTALPSWKSVQPHILWHLSEDVTILPLAMAFVGGVERFWFDLPRSAFRHALHPLYDFKSSVQMDLGD</sequence>
<proteinExistence type="predicted"/>
<reference evidence="2 3" key="1">
    <citation type="journal article" date="2012" name="Genome Biol.">
        <title>Genome and low-iron response of an oceanic diatom adapted to chronic iron limitation.</title>
        <authorList>
            <person name="Lommer M."/>
            <person name="Specht M."/>
            <person name="Roy A.S."/>
            <person name="Kraemer L."/>
            <person name="Andreson R."/>
            <person name="Gutowska M.A."/>
            <person name="Wolf J."/>
            <person name="Bergner S.V."/>
            <person name="Schilhabel M.B."/>
            <person name="Klostermeier U.C."/>
            <person name="Beiko R.G."/>
            <person name="Rosenstiel P."/>
            <person name="Hippler M."/>
            <person name="Laroche J."/>
        </authorList>
    </citation>
    <scope>NUCLEOTIDE SEQUENCE [LARGE SCALE GENOMIC DNA]</scope>
    <source>
        <strain evidence="2 3">CCMP1005</strain>
    </source>
</reference>
<feature type="non-terminal residue" evidence="2">
    <location>
        <position position="190"/>
    </location>
</feature>
<evidence type="ECO:0000313" key="3">
    <source>
        <dbReference type="Proteomes" id="UP000266841"/>
    </source>
</evidence>
<dbReference type="Proteomes" id="UP000266841">
    <property type="component" value="Unassembled WGS sequence"/>
</dbReference>
<evidence type="ECO:0000256" key="1">
    <source>
        <dbReference type="SAM" id="MobiDB-lite"/>
    </source>
</evidence>
<dbReference type="AlphaFoldDB" id="K0R0D4"/>
<accession>K0R0D4</accession>
<protein>
    <submittedName>
        <fullName evidence="2">Uncharacterized protein</fullName>
    </submittedName>
</protein>
<feature type="region of interest" description="Disordered" evidence="1">
    <location>
        <begin position="1"/>
        <end position="71"/>
    </location>
</feature>
<feature type="compositionally biased region" description="Low complexity" evidence="1">
    <location>
        <begin position="22"/>
        <end position="42"/>
    </location>
</feature>
<evidence type="ECO:0000313" key="2">
    <source>
        <dbReference type="EMBL" id="EJK44154.1"/>
    </source>
</evidence>
<comment type="caution">
    <text evidence="2">The sequence shown here is derived from an EMBL/GenBank/DDBJ whole genome shotgun (WGS) entry which is preliminary data.</text>
</comment>
<dbReference type="EMBL" id="AGNL01050095">
    <property type="protein sequence ID" value="EJK44154.1"/>
    <property type="molecule type" value="Genomic_DNA"/>
</dbReference>
<organism evidence="2 3">
    <name type="scientific">Thalassiosira oceanica</name>
    <name type="common">Marine diatom</name>
    <dbReference type="NCBI Taxonomy" id="159749"/>
    <lineage>
        <taxon>Eukaryota</taxon>
        <taxon>Sar</taxon>
        <taxon>Stramenopiles</taxon>
        <taxon>Ochrophyta</taxon>
        <taxon>Bacillariophyta</taxon>
        <taxon>Coscinodiscophyceae</taxon>
        <taxon>Thalassiosirophycidae</taxon>
        <taxon>Thalassiosirales</taxon>
        <taxon>Thalassiosiraceae</taxon>
        <taxon>Thalassiosira</taxon>
    </lineage>
</organism>
<gene>
    <name evidence="2" type="ORF">THAOC_37333</name>
</gene>
<name>K0R0D4_THAOC</name>
<keyword evidence="3" id="KW-1185">Reference proteome</keyword>
<feature type="compositionally biased region" description="Pro residues" evidence="1">
    <location>
        <begin position="1"/>
        <end position="10"/>
    </location>
</feature>